<name>A0A842HIV9_9BACT</name>
<accession>A0A842HIV9</accession>
<dbReference type="SUPFAM" id="SSF53822">
    <property type="entry name" value="Periplasmic binding protein-like I"/>
    <property type="match status" value="1"/>
</dbReference>
<dbReference type="InterPro" id="IPR028082">
    <property type="entry name" value="Peripla_BP_I"/>
</dbReference>
<dbReference type="InterPro" id="IPR010982">
    <property type="entry name" value="Lambda_DNA-bd_dom_sf"/>
</dbReference>
<comment type="caution">
    <text evidence="6">The sequence shown here is derived from an EMBL/GenBank/DDBJ whole genome shotgun (WGS) entry which is preliminary data.</text>
</comment>
<dbReference type="Pfam" id="PF13377">
    <property type="entry name" value="Peripla_BP_3"/>
    <property type="match status" value="1"/>
</dbReference>
<reference evidence="6 7" key="1">
    <citation type="submission" date="2020-07" db="EMBL/GenBank/DDBJ databases">
        <authorList>
            <person name="Feng X."/>
        </authorList>
    </citation>
    <scope>NUCLEOTIDE SEQUENCE [LARGE SCALE GENOMIC DNA]</scope>
    <source>
        <strain evidence="6 7">JCM31066</strain>
    </source>
</reference>
<proteinExistence type="predicted"/>
<protein>
    <submittedName>
        <fullName evidence="6">LacI family DNA-binding transcriptional regulator</fullName>
    </submittedName>
</protein>
<evidence type="ECO:0000313" key="6">
    <source>
        <dbReference type="EMBL" id="MBC2595918.1"/>
    </source>
</evidence>
<dbReference type="InterPro" id="IPR046335">
    <property type="entry name" value="LacI/GalR-like_sensor"/>
</dbReference>
<dbReference type="Gene3D" id="1.10.260.40">
    <property type="entry name" value="lambda repressor-like DNA-binding domains"/>
    <property type="match status" value="1"/>
</dbReference>
<evidence type="ECO:0000313" key="7">
    <source>
        <dbReference type="Proteomes" id="UP000546464"/>
    </source>
</evidence>
<keyword evidence="3 6" id="KW-0238">DNA-binding</keyword>
<dbReference type="RefSeq" id="WP_185676846.1">
    <property type="nucleotide sequence ID" value="NZ_JACHVB010000058.1"/>
</dbReference>
<dbReference type="PROSITE" id="PS50932">
    <property type="entry name" value="HTH_LACI_2"/>
    <property type="match status" value="1"/>
</dbReference>
<dbReference type="InterPro" id="IPR000843">
    <property type="entry name" value="HTH_LacI"/>
</dbReference>
<dbReference type="PANTHER" id="PTHR30146:SF148">
    <property type="entry name" value="HTH-TYPE TRANSCRIPTIONAL REPRESSOR PURR-RELATED"/>
    <property type="match status" value="1"/>
</dbReference>
<dbReference type="SUPFAM" id="SSF47413">
    <property type="entry name" value="lambda repressor-like DNA-binding domains"/>
    <property type="match status" value="1"/>
</dbReference>
<organism evidence="6 7">
    <name type="scientific">Ruficoccus amylovorans</name>
    <dbReference type="NCBI Taxonomy" id="1804625"/>
    <lineage>
        <taxon>Bacteria</taxon>
        <taxon>Pseudomonadati</taxon>
        <taxon>Verrucomicrobiota</taxon>
        <taxon>Opitutia</taxon>
        <taxon>Puniceicoccales</taxon>
        <taxon>Cerasicoccaceae</taxon>
        <taxon>Ruficoccus</taxon>
    </lineage>
</organism>
<feature type="domain" description="HTH lacI-type" evidence="5">
    <location>
        <begin position="42"/>
        <end position="96"/>
    </location>
</feature>
<evidence type="ECO:0000256" key="2">
    <source>
        <dbReference type="ARBA" id="ARBA00023015"/>
    </source>
</evidence>
<dbReference type="CDD" id="cd01392">
    <property type="entry name" value="HTH_LacI"/>
    <property type="match status" value="1"/>
</dbReference>
<sequence length="392" mass="44191">MKPRTTRKSFPLAESGGYAPYLTLPDGLPTLESVSNDPKQRPTQMDVARIAKVHRSTVSLALKRHPNIASETCDRIKKIAEDIGYLPDPMLTALAAYRHKKHDASFQGTLAWLVNTAPNFQWKKLIYRRFYEAAKDQARTHGYGIETFDLAEKGLSTNRLSQILRSRNIQGILVCPQPDPHMEIDFSWEHFSAITFGFSLKKPRLHTVAPYQYDAAIIVVRKLYAAGHERIGYLSIHDDRMNNHILSGFLSETFIAQKAIKTPPLHPTECHPRGIAKWYKRYRPTALIGPPDIEERIREAGLPVDELVLTCAFLPHSHWDLSGVYEDAEQIGRVAADNLVSMIQQGERGIPETFRITLVKGKWIENRPLTPFGQKPALQSAASPSREAVASI</sequence>
<keyword evidence="2" id="KW-0805">Transcription regulation</keyword>
<dbReference type="Pfam" id="PF00356">
    <property type="entry name" value="LacI"/>
    <property type="match status" value="1"/>
</dbReference>
<evidence type="ECO:0000256" key="4">
    <source>
        <dbReference type="ARBA" id="ARBA00023163"/>
    </source>
</evidence>
<keyword evidence="4" id="KW-0804">Transcription</keyword>
<keyword evidence="1" id="KW-0678">Repressor</keyword>
<dbReference type="EMBL" id="JACHVB010000058">
    <property type="protein sequence ID" value="MBC2595918.1"/>
    <property type="molecule type" value="Genomic_DNA"/>
</dbReference>
<evidence type="ECO:0000256" key="1">
    <source>
        <dbReference type="ARBA" id="ARBA00022491"/>
    </source>
</evidence>
<keyword evidence="7" id="KW-1185">Reference proteome</keyword>
<evidence type="ECO:0000256" key="3">
    <source>
        <dbReference type="ARBA" id="ARBA00023125"/>
    </source>
</evidence>
<dbReference type="Gene3D" id="3.40.50.2300">
    <property type="match status" value="2"/>
</dbReference>
<dbReference type="SMART" id="SM00354">
    <property type="entry name" value="HTH_LACI"/>
    <property type="match status" value="1"/>
</dbReference>
<evidence type="ECO:0000259" key="5">
    <source>
        <dbReference type="PROSITE" id="PS50932"/>
    </source>
</evidence>
<dbReference type="PANTHER" id="PTHR30146">
    <property type="entry name" value="LACI-RELATED TRANSCRIPTIONAL REPRESSOR"/>
    <property type="match status" value="1"/>
</dbReference>
<dbReference type="Proteomes" id="UP000546464">
    <property type="component" value="Unassembled WGS sequence"/>
</dbReference>
<dbReference type="GO" id="GO:0000976">
    <property type="term" value="F:transcription cis-regulatory region binding"/>
    <property type="evidence" value="ECO:0007669"/>
    <property type="project" value="TreeGrafter"/>
</dbReference>
<gene>
    <name evidence="6" type="ORF">H5P28_16760</name>
</gene>
<dbReference type="AlphaFoldDB" id="A0A842HIV9"/>
<dbReference type="GO" id="GO:0003700">
    <property type="term" value="F:DNA-binding transcription factor activity"/>
    <property type="evidence" value="ECO:0007669"/>
    <property type="project" value="TreeGrafter"/>
</dbReference>